<keyword evidence="3" id="KW-1185">Reference proteome</keyword>
<proteinExistence type="predicted"/>
<dbReference type="OMA" id="SGEHMAN"/>
<dbReference type="AlphaFoldDB" id="K3WAV0"/>
<evidence type="ECO:0000313" key="2">
    <source>
        <dbReference type="EnsemblProtists" id="PYU1_T002091"/>
    </source>
</evidence>
<dbReference type="EnsemblProtists" id="PYU1_T002091">
    <property type="protein sequence ID" value="PYU1_T002091"/>
    <property type="gene ID" value="PYU1_G002089"/>
</dbReference>
<feature type="compositionally biased region" description="Low complexity" evidence="1">
    <location>
        <begin position="353"/>
        <end position="365"/>
    </location>
</feature>
<feature type="compositionally biased region" description="Polar residues" evidence="1">
    <location>
        <begin position="433"/>
        <end position="448"/>
    </location>
</feature>
<dbReference type="InterPro" id="IPR026619">
    <property type="entry name" value="CEP95"/>
</dbReference>
<name>K3WAV0_GLOUD</name>
<feature type="compositionally biased region" description="Low complexity" evidence="1">
    <location>
        <begin position="153"/>
        <end position="169"/>
    </location>
</feature>
<feature type="compositionally biased region" description="Basic residues" evidence="1">
    <location>
        <begin position="419"/>
        <end position="432"/>
    </location>
</feature>
<dbReference type="eggNOG" id="ENOG502RVVF">
    <property type="taxonomic scope" value="Eukaryota"/>
</dbReference>
<feature type="compositionally biased region" description="Polar residues" evidence="1">
    <location>
        <begin position="14"/>
        <end position="26"/>
    </location>
</feature>
<organism evidence="2 3">
    <name type="scientific">Globisporangium ultimum (strain ATCC 200006 / CBS 805.95 / DAOM BR144)</name>
    <name type="common">Pythium ultimum</name>
    <dbReference type="NCBI Taxonomy" id="431595"/>
    <lineage>
        <taxon>Eukaryota</taxon>
        <taxon>Sar</taxon>
        <taxon>Stramenopiles</taxon>
        <taxon>Oomycota</taxon>
        <taxon>Peronosporomycetes</taxon>
        <taxon>Pythiales</taxon>
        <taxon>Pythiaceae</taxon>
        <taxon>Globisporangium</taxon>
    </lineage>
</organism>
<dbReference type="PANTHER" id="PTHR22545">
    <property type="entry name" value="CENTROSOMAL PROTEIN OF 95 KDA"/>
    <property type="match status" value="1"/>
</dbReference>
<reference evidence="3" key="1">
    <citation type="journal article" date="2010" name="Genome Biol.">
        <title>Genome sequence of the necrotrophic plant pathogen Pythium ultimum reveals original pathogenicity mechanisms and effector repertoire.</title>
        <authorList>
            <person name="Levesque C.A."/>
            <person name="Brouwer H."/>
            <person name="Cano L."/>
            <person name="Hamilton J.P."/>
            <person name="Holt C."/>
            <person name="Huitema E."/>
            <person name="Raffaele S."/>
            <person name="Robideau G.P."/>
            <person name="Thines M."/>
            <person name="Win J."/>
            <person name="Zerillo M.M."/>
            <person name="Beakes G.W."/>
            <person name="Boore J.L."/>
            <person name="Busam D."/>
            <person name="Dumas B."/>
            <person name="Ferriera S."/>
            <person name="Fuerstenberg S.I."/>
            <person name="Gachon C.M."/>
            <person name="Gaulin E."/>
            <person name="Govers F."/>
            <person name="Grenville-Briggs L."/>
            <person name="Horner N."/>
            <person name="Hostetler J."/>
            <person name="Jiang R.H."/>
            <person name="Johnson J."/>
            <person name="Krajaejun T."/>
            <person name="Lin H."/>
            <person name="Meijer H.J."/>
            <person name="Moore B."/>
            <person name="Morris P."/>
            <person name="Phuntmart V."/>
            <person name="Puiu D."/>
            <person name="Shetty J."/>
            <person name="Stajich J.E."/>
            <person name="Tripathy S."/>
            <person name="Wawra S."/>
            <person name="van West P."/>
            <person name="Whitty B.R."/>
            <person name="Coutinho P.M."/>
            <person name="Henrissat B."/>
            <person name="Martin F."/>
            <person name="Thomas P.D."/>
            <person name="Tyler B.M."/>
            <person name="De Vries R.P."/>
            <person name="Kamoun S."/>
            <person name="Yandell M."/>
            <person name="Tisserat N."/>
            <person name="Buell C.R."/>
        </authorList>
    </citation>
    <scope>NUCLEOTIDE SEQUENCE</scope>
    <source>
        <strain evidence="3">DAOM:BR144</strain>
    </source>
</reference>
<feature type="compositionally biased region" description="Basic residues" evidence="1">
    <location>
        <begin position="170"/>
        <end position="184"/>
    </location>
</feature>
<dbReference type="HOGENOM" id="CLU_012523_0_0_1"/>
<dbReference type="VEuPathDB" id="FungiDB:PYU1_G002089"/>
<reference evidence="3" key="2">
    <citation type="submission" date="2010-04" db="EMBL/GenBank/DDBJ databases">
        <authorList>
            <person name="Buell R."/>
            <person name="Hamilton J."/>
            <person name="Hostetler J."/>
        </authorList>
    </citation>
    <scope>NUCLEOTIDE SEQUENCE [LARGE SCALE GENOMIC DNA]</scope>
    <source>
        <strain evidence="3">DAOM:BR144</strain>
    </source>
</reference>
<reference evidence="2" key="3">
    <citation type="submission" date="2015-02" db="UniProtKB">
        <authorList>
            <consortium name="EnsemblProtists"/>
        </authorList>
    </citation>
    <scope>IDENTIFICATION</scope>
    <source>
        <strain evidence="2">DAOM BR144</strain>
    </source>
</reference>
<feature type="region of interest" description="Disordered" evidence="1">
    <location>
        <begin position="1"/>
        <end position="28"/>
    </location>
</feature>
<feature type="compositionally biased region" description="Polar residues" evidence="1">
    <location>
        <begin position="241"/>
        <end position="260"/>
    </location>
</feature>
<dbReference type="PANTHER" id="PTHR22545:SF0">
    <property type="entry name" value="CENTROSOMAL PROTEIN OF 95 KDA"/>
    <property type="match status" value="1"/>
</dbReference>
<dbReference type="Proteomes" id="UP000019132">
    <property type="component" value="Unassembled WGS sequence"/>
</dbReference>
<dbReference type="GO" id="GO:0005813">
    <property type="term" value="C:centrosome"/>
    <property type="evidence" value="ECO:0007669"/>
    <property type="project" value="InterPro"/>
</dbReference>
<protein>
    <recommendedName>
        <fullName evidence="4">DUF5745 domain-containing protein</fullName>
    </recommendedName>
</protein>
<feature type="compositionally biased region" description="Polar residues" evidence="1">
    <location>
        <begin position="391"/>
        <end position="406"/>
    </location>
</feature>
<feature type="region of interest" description="Disordered" evidence="1">
    <location>
        <begin position="311"/>
        <end position="509"/>
    </location>
</feature>
<evidence type="ECO:0000256" key="1">
    <source>
        <dbReference type="SAM" id="MobiDB-lite"/>
    </source>
</evidence>
<feature type="region of interest" description="Disordered" evidence="1">
    <location>
        <begin position="147"/>
        <end position="290"/>
    </location>
</feature>
<evidence type="ECO:0000313" key="3">
    <source>
        <dbReference type="Proteomes" id="UP000019132"/>
    </source>
</evidence>
<evidence type="ECO:0008006" key="4">
    <source>
        <dbReference type="Google" id="ProtNLM"/>
    </source>
</evidence>
<dbReference type="InParanoid" id="K3WAV0"/>
<dbReference type="EMBL" id="GL376634">
    <property type="status" value="NOT_ANNOTATED_CDS"/>
    <property type="molecule type" value="Genomic_DNA"/>
</dbReference>
<accession>K3WAV0</accession>
<feature type="compositionally biased region" description="Basic and acidic residues" evidence="1">
    <location>
        <begin position="326"/>
        <end position="346"/>
    </location>
</feature>
<feature type="compositionally biased region" description="Basic residues" evidence="1">
    <location>
        <begin position="219"/>
        <end position="228"/>
    </location>
</feature>
<dbReference type="GO" id="GO:0000922">
    <property type="term" value="C:spindle pole"/>
    <property type="evidence" value="ECO:0007669"/>
    <property type="project" value="InterPro"/>
</dbReference>
<sequence length="765" mass="86528">MVTPLADAGALPAQHTSPQKQQQVENRQGDVVRDANSLLEKIGFAARKFEKFEDLVASVSSMSVALYEKLFQLRLERIVRVPKRLEDYERNAQVVVDALAAALLENAYGMEDVTGESLCAGDVDSICHILRMFEQIYGILEEANRHGEPAQLATPPSHASSAIASTTSTQRKKKLTKMKKRTRKSGATASQLHRSLLGSSEEEEEEQREDKERSTMTMRRQHSKHSNRHTSYSMRGDVNMYETSNTSITRSRHGLSTGSRKSTDSKHVSSTTVNGSKFMRVKQQQQQQQNEEQAVDLNLLKTQKYGRFVPVARTRRDASSDSDSVGDNRQEERVSDAEEEAQRESDGEQMYFGGVSSVSNASGSEKSVHFIEDDDDNDASRDFASVVEGDIQNTAPNVAAATTMSPRNAYDDGNEAVRRVRSPRGNLHKNKQKVSTSTLKQHASTNQQDADESQAGPASPVKKATAGKRKQAKSALAEPTISPPGRTTKRDPASSLYPLQPASTRHAATSKSYTEYMRYKLYLKDHLQDLRQREYCQRQHLERAYKLGEHTANVEKIRARRFQQDIRLHRIAVGLDSKHEEEKQLRHTLSHILQLEKEKLRDEHRTTSTILKQIQKDHAEREKSMETFYSNQIELVKEQTHREVQERELVEKAHRLASEQLLREMRKERESQIAALLQEKQHLEEARRFRAASKLEQALERGDEAHARTSQARVDAFYTAAMKARQQRTTTSATTKKKSKAMAQATAVYSTRAHRTGAPLVKRVK</sequence>